<proteinExistence type="predicted"/>
<evidence type="ECO:0000313" key="3">
    <source>
        <dbReference type="Proteomes" id="UP000717696"/>
    </source>
</evidence>
<accession>A0A9P9DN27</accession>
<dbReference type="AlphaFoldDB" id="A0A9P9DN27"/>
<name>A0A9P9DN27_9HYPO</name>
<sequence length="108" mass="11969">MSGMLYEHATAACTISVSTTAHTAFASSSESSFRDEDGTISTRQHLYAIYQIEKPHLTSPGRPLNRHHQSYVKEALPLRLADQQGDWERGSRPNAASHPGDSWDCLDL</sequence>
<comment type="caution">
    <text evidence="2">The sequence shown here is derived from an EMBL/GenBank/DDBJ whole genome shotgun (WGS) entry which is preliminary data.</text>
</comment>
<dbReference type="EMBL" id="JAGMUU010000026">
    <property type="protein sequence ID" value="KAH7122153.1"/>
    <property type="molecule type" value="Genomic_DNA"/>
</dbReference>
<evidence type="ECO:0000256" key="1">
    <source>
        <dbReference type="SAM" id="MobiDB-lite"/>
    </source>
</evidence>
<reference evidence="2" key="1">
    <citation type="journal article" date="2021" name="Nat. Commun.">
        <title>Genetic determinants of endophytism in the Arabidopsis root mycobiome.</title>
        <authorList>
            <person name="Mesny F."/>
            <person name="Miyauchi S."/>
            <person name="Thiergart T."/>
            <person name="Pickel B."/>
            <person name="Atanasova L."/>
            <person name="Karlsson M."/>
            <person name="Huettel B."/>
            <person name="Barry K.W."/>
            <person name="Haridas S."/>
            <person name="Chen C."/>
            <person name="Bauer D."/>
            <person name="Andreopoulos W."/>
            <person name="Pangilinan J."/>
            <person name="LaButti K."/>
            <person name="Riley R."/>
            <person name="Lipzen A."/>
            <person name="Clum A."/>
            <person name="Drula E."/>
            <person name="Henrissat B."/>
            <person name="Kohler A."/>
            <person name="Grigoriev I.V."/>
            <person name="Martin F.M."/>
            <person name="Hacquard S."/>
        </authorList>
    </citation>
    <scope>NUCLEOTIDE SEQUENCE</scope>
    <source>
        <strain evidence="2">MPI-CAGE-AT-0021</strain>
    </source>
</reference>
<evidence type="ECO:0000313" key="2">
    <source>
        <dbReference type="EMBL" id="KAH7122153.1"/>
    </source>
</evidence>
<organism evidence="2 3">
    <name type="scientific">Dactylonectria estremocensis</name>
    <dbReference type="NCBI Taxonomy" id="1079267"/>
    <lineage>
        <taxon>Eukaryota</taxon>
        <taxon>Fungi</taxon>
        <taxon>Dikarya</taxon>
        <taxon>Ascomycota</taxon>
        <taxon>Pezizomycotina</taxon>
        <taxon>Sordariomycetes</taxon>
        <taxon>Hypocreomycetidae</taxon>
        <taxon>Hypocreales</taxon>
        <taxon>Nectriaceae</taxon>
        <taxon>Dactylonectria</taxon>
    </lineage>
</organism>
<keyword evidence="3" id="KW-1185">Reference proteome</keyword>
<feature type="region of interest" description="Disordered" evidence="1">
    <location>
        <begin position="82"/>
        <end position="108"/>
    </location>
</feature>
<gene>
    <name evidence="2" type="ORF">B0J13DRAFT_531805</name>
</gene>
<dbReference type="Proteomes" id="UP000717696">
    <property type="component" value="Unassembled WGS sequence"/>
</dbReference>
<protein>
    <submittedName>
        <fullName evidence="2">Uncharacterized protein</fullName>
    </submittedName>
</protein>